<feature type="domain" description="CRIM" evidence="25">
    <location>
        <begin position="143"/>
        <end position="274"/>
    </location>
</feature>
<dbReference type="InterPro" id="IPR031313">
    <property type="entry name" value="Sin1_PH_dom"/>
</dbReference>
<evidence type="ECO:0000256" key="22">
    <source>
        <dbReference type="ARBA" id="ARBA00031431"/>
    </source>
</evidence>
<dbReference type="FunFam" id="2.30.29.30:FF:000585">
    <property type="entry name" value="target of rapamycin complex 2 subunit MAPKAP1 isoform X3"/>
    <property type="match status" value="1"/>
</dbReference>
<feature type="region of interest" description="Disordered" evidence="23">
    <location>
        <begin position="270"/>
        <end position="293"/>
    </location>
</feature>
<comment type="subcellular location">
    <subcellularLocation>
        <location evidence="2">Cell membrane</location>
        <topology evidence="2">Peripheral membrane protein</topology>
    </subcellularLocation>
    <subcellularLocation>
        <location evidence="7">Cytoplasm</location>
        <location evidence="7">Perinuclear region</location>
    </subcellularLocation>
    <subcellularLocation>
        <location evidence="3">Early endosome membrane</location>
        <topology evidence="3">Peripheral membrane protein</topology>
    </subcellularLocation>
    <subcellularLocation>
        <location evidence="6">Endoplasmic reticulum membrane</location>
        <topology evidence="6">Peripheral membrane protein</topology>
    </subcellularLocation>
    <subcellularLocation>
        <location evidence="5">Golgi apparatus membrane</location>
    </subcellularLocation>
    <subcellularLocation>
        <location evidence="8">Late endosome membrane</location>
        <topology evidence="8">Peripheral membrane protein</topology>
    </subcellularLocation>
    <subcellularLocation>
        <location evidence="21">Lysosome membrane</location>
        <topology evidence="21">Peripheral membrane protein</topology>
    </subcellularLocation>
    <subcellularLocation>
        <location evidence="4">Mitochondrion outer membrane</location>
    </subcellularLocation>
    <subcellularLocation>
        <location evidence="1">Nucleus</location>
    </subcellularLocation>
</comment>
<dbReference type="Pfam" id="PF16979">
    <property type="entry name" value="SIN1_PH"/>
    <property type="match status" value="1"/>
</dbReference>
<dbReference type="InterPro" id="IPR031567">
    <property type="entry name" value="CRIM_dom"/>
</dbReference>
<dbReference type="GO" id="GO:0005886">
    <property type="term" value="C:plasma membrane"/>
    <property type="evidence" value="ECO:0007669"/>
    <property type="project" value="UniProtKB-SubCell"/>
</dbReference>
<evidence type="ECO:0000256" key="20">
    <source>
        <dbReference type="ARBA" id="ARBA00023242"/>
    </source>
</evidence>
<dbReference type="InterPro" id="IPR008828">
    <property type="entry name" value="Sin1/Avo1"/>
</dbReference>
<keyword evidence="11" id="KW-1003">Cell membrane</keyword>
<evidence type="ECO:0000256" key="19">
    <source>
        <dbReference type="ARBA" id="ARBA00023228"/>
    </source>
</evidence>
<feature type="compositionally biased region" description="Basic and acidic residues" evidence="23">
    <location>
        <begin position="444"/>
        <end position="453"/>
    </location>
</feature>
<evidence type="ECO:0000259" key="26">
    <source>
        <dbReference type="Pfam" id="PF16979"/>
    </source>
</evidence>
<dbReference type="InterPro" id="IPR032679">
    <property type="entry name" value="Sin1_N"/>
</dbReference>
<keyword evidence="14" id="KW-1000">Mitochondrion outer membrane</keyword>
<evidence type="ECO:0000256" key="15">
    <source>
        <dbReference type="ARBA" id="ARBA00022824"/>
    </source>
</evidence>
<dbReference type="Gene3D" id="2.30.29.30">
    <property type="entry name" value="Pleckstrin-homology domain (PH domain)/Phosphotyrosine-binding domain (PTB)"/>
    <property type="match status" value="1"/>
</dbReference>
<evidence type="ECO:0000256" key="10">
    <source>
        <dbReference type="ARBA" id="ARBA00014183"/>
    </source>
</evidence>
<evidence type="ECO:0000256" key="7">
    <source>
        <dbReference type="ARBA" id="ARBA00004556"/>
    </source>
</evidence>
<dbReference type="EMBL" id="GEDC01021837">
    <property type="protein sequence ID" value="JAS15461.1"/>
    <property type="molecule type" value="Transcribed_RNA"/>
</dbReference>
<dbReference type="GO" id="GO:0005765">
    <property type="term" value="C:lysosomal membrane"/>
    <property type="evidence" value="ECO:0007669"/>
    <property type="project" value="UniProtKB-SubCell"/>
</dbReference>
<evidence type="ECO:0000259" key="24">
    <source>
        <dbReference type="Pfam" id="PF05422"/>
    </source>
</evidence>
<evidence type="ECO:0000256" key="2">
    <source>
        <dbReference type="ARBA" id="ARBA00004202"/>
    </source>
</evidence>
<reference evidence="27" key="1">
    <citation type="submission" date="2015-12" db="EMBL/GenBank/DDBJ databases">
        <title>De novo transcriptome assembly of four potential Pierce s Disease insect vectors from Arizona vineyards.</title>
        <authorList>
            <person name="Tassone E.E."/>
        </authorList>
    </citation>
    <scope>NUCLEOTIDE SEQUENCE</scope>
</reference>
<dbReference type="GO" id="GO:0005741">
    <property type="term" value="C:mitochondrial outer membrane"/>
    <property type="evidence" value="ECO:0007669"/>
    <property type="project" value="UniProtKB-SubCell"/>
</dbReference>
<dbReference type="PANTHER" id="PTHR13335:SF1">
    <property type="entry name" value="TARGET OF RAPAMYCIN COMPLEX 2 SUBUNIT MAPKAP1"/>
    <property type="match status" value="1"/>
</dbReference>
<keyword evidence="18" id="KW-0472">Membrane</keyword>
<dbReference type="EMBL" id="GEDC01029770">
    <property type="protein sequence ID" value="JAS07528.1"/>
    <property type="molecule type" value="Transcribed_RNA"/>
</dbReference>
<accession>A0A1B6BX00</accession>
<evidence type="ECO:0000256" key="12">
    <source>
        <dbReference type="ARBA" id="ARBA00022490"/>
    </source>
</evidence>
<keyword evidence="15" id="KW-0256">Endoplasmic reticulum</keyword>
<evidence type="ECO:0000256" key="23">
    <source>
        <dbReference type="SAM" id="MobiDB-lite"/>
    </source>
</evidence>
<evidence type="ECO:0000256" key="8">
    <source>
        <dbReference type="ARBA" id="ARBA00004633"/>
    </source>
</evidence>
<keyword evidence="17" id="KW-0496">Mitochondrion</keyword>
<dbReference type="GO" id="GO:0005634">
    <property type="term" value="C:nucleus"/>
    <property type="evidence" value="ECO:0007669"/>
    <property type="project" value="UniProtKB-SubCell"/>
</dbReference>
<keyword evidence="20" id="KW-0539">Nucleus</keyword>
<feature type="domain" description="Sin1 N-terminal" evidence="24">
    <location>
        <begin position="45"/>
        <end position="127"/>
    </location>
</feature>
<evidence type="ECO:0000256" key="11">
    <source>
        <dbReference type="ARBA" id="ARBA00022475"/>
    </source>
</evidence>
<evidence type="ECO:0000256" key="14">
    <source>
        <dbReference type="ARBA" id="ARBA00022787"/>
    </source>
</evidence>
<evidence type="ECO:0000259" key="25">
    <source>
        <dbReference type="Pfam" id="PF16978"/>
    </source>
</evidence>
<evidence type="ECO:0000313" key="30">
    <source>
        <dbReference type="EMBL" id="JAS15461.1"/>
    </source>
</evidence>
<dbReference type="GO" id="GO:0031901">
    <property type="term" value="C:early endosome membrane"/>
    <property type="evidence" value="ECO:0007669"/>
    <property type="project" value="UniProtKB-SubCell"/>
</dbReference>
<feature type="domain" description="SIN1-type PH" evidence="26">
    <location>
        <begin position="321"/>
        <end position="438"/>
    </location>
</feature>
<dbReference type="PANTHER" id="PTHR13335">
    <property type="entry name" value="TARGET OF RAPAMYCIN COMPLEX 2 SUBUNIT MAPKAP1"/>
    <property type="match status" value="1"/>
</dbReference>
<dbReference type="GO" id="GO:0030674">
    <property type="term" value="F:protein-macromolecule adaptor activity"/>
    <property type="evidence" value="ECO:0007669"/>
    <property type="project" value="UniProtKB-ARBA"/>
</dbReference>
<dbReference type="GO" id="GO:0031902">
    <property type="term" value="C:late endosome membrane"/>
    <property type="evidence" value="ECO:0007669"/>
    <property type="project" value="UniProtKB-SubCell"/>
</dbReference>
<evidence type="ECO:0000256" key="5">
    <source>
        <dbReference type="ARBA" id="ARBA00004394"/>
    </source>
</evidence>
<keyword evidence="13" id="KW-0967">Endosome</keyword>
<evidence type="ECO:0000256" key="13">
    <source>
        <dbReference type="ARBA" id="ARBA00022753"/>
    </source>
</evidence>
<evidence type="ECO:0000256" key="3">
    <source>
        <dbReference type="ARBA" id="ARBA00004220"/>
    </source>
</evidence>
<protein>
    <recommendedName>
        <fullName evidence="10">Target of rapamycin complex 2 subunit MAPKAP1</fullName>
    </recommendedName>
    <alternativeName>
        <fullName evidence="22">Stress-activated map kinase-interacting protein 1</fullName>
    </alternativeName>
</protein>
<comment type="similarity">
    <text evidence="9">Belongs to the SIN1 family.</text>
</comment>
<evidence type="ECO:0000256" key="17">
    <source>
        <dbReference type="ARBA" id="ARBA00023128"/>
    </source>
</evidence>
<dbReference type="EMBL" id="GEDC01008051">
    <property type="protein sequence ID" value="JAS29247.1"/>
    <property type="molecule type" value="Transcribed_RNA"/>
</dbReference>
<evidence type="ECO:0000256" key="9">
    <source>
        <dbReference type="ARBA" id="ARBA00009407"/>
    </source>
</evidence>
<dbReference type="GO" id="GO:0000139">
    <property type="term" value="C:Golgi membrane"/>
    <property type="evidence" value="ECO:0007669"/>
    <property type="project" value="UniProtKB-SubCell"/>
</dbReference>
<proteinExistence type="inferred from homology"/>
<dbReference type="GO" id="GO:0005546">
    <property type="term" value="F:phosphatidylinositol-4,5-bisphosphate binding"/>
    <property type="evidence" value="ECO:0007669"/>
    <property type="project" value="TreeGrafter"/>
</dbReference>
<dbReference type="EMBL" id="GEDC01031759">
    <property type="protein sequence ID" value="JAS05539.1"/>
    <property type="molecule type" value="Transcribed_RNA"/>
</dbReference>
<feature type="region of interest" description="Disordered" evidence="23">
    <location>
        <begin position="444"/>
        <end position="468"/>
    </location>
</feature>
<dbReference type="EMBL" id="GEDC01029188">
    <property type="protein sequence ID" value="JAS08110.1"/>
    <property type="molecule type" value="Transcribed_RNA"/>
</dbReference>
<keyword evidence="12" id="KW-0963">Cytoplasm</keyword>
<evidence type="ECO:0000313" key="29">
    <source>
        <dbReference type="EMBL" id="JAS08110.1"/>
    </source>
</evidence>
<dbReference type="Pfam" id="PF05422">
    <property type="entry name" value="SIN1"/>
    <property type="match status" value="1"/>
</dbReference>
<dbReference type="GO" id="GO:0031932">
    <property type="term" value="C:TORC2 complex"/>
    <property type="evidence" value="ECO:0007669"/>
    <property type="project" value="InterPro"/>
</dbReference>
<gene>
    <name evidence="28" type="ORF">g.28350</name>
    <name evidence="29" type="ORF">g.28352</name>
    <name evidence="27" type="ORF">g.28358</name>
    <name evidence="31" type="ORF">g.28360</name>
    <name evidence="30" type="ORF">g.28362</name>
</gene>
<evidence type="ECO:0000256" key="1">
    <source>
        <dbReference type="ARBA" id="ARBA00004123"/>
    </source>
</evidence>
<dbReference type="AlphaFoldDB" id="A0A1B6BX00"/>
<organism evidence="27">
    <name type="scientific">Clastoptera arizonana</name>
    <name type="common">Arizona spittle bug</name>
    <dbReference type="NCBI Taxonomy" id="38151"/>
    <lineage>
        <taxon>Eukaryota</taxon>
        <taxon>Metazoa</taxon>
        <taxon>Ecdysozoa</taxon>
        <taxon>Arthropoda</taxon>
        <taxon>Hexapoda</taxon>
        <taxon>Insecta</taxon>
        <taxon>Pterygota</taxon>
        <taxon>Neoptera</taxon>
        <taxon>Paraneoptera</taxon>
        <taxon>Hemiptera</taxon>
        <taxon>Auchenorrhyncha</taxon>
        <taxon>Cercopoidea</taxon>
        <taxon>Clastopteridae</taxon>
        <taxon>Clastoptera</taxon>
    </lineage>
</organism>
<dbReference type="GO" id="GO:0038203">
    <property type="term" value="P:TORC2 signaling"/>
    <property type="evidence" value="ECO:0007669"/>
    <property type="project" value="TreeGrafter"/>
</dbReference>
<feature type="compositionally biased region" description="Basic residues" evidence="23">
    <location>
        <begin position="454"/>
        <end position="468"/>
    </location>
</feature>
<keyword evidence="19" id="KW-0458">Lysosome</keyword>
<sequence length="468" mass="54046">MATYDNKHWLLSHCANSFIFSDDTGLCEVVMGGENIPRQIDVSKYERYPGVEESDEEDEMDVMAHSFDLHADLDFGRHRHRSNTAQRLQKMDEEKKRSSNVRHVKWEKCPLTLTDEERAELFKKKDLKKKTNSVTLDLPRKPRSLLTEQILKCPLLPQNPFQEYAKYDGNAQLGTPTRKYNIFLTMLSAEKRSYPMHVVVISTAKVLDLIGLICWKCTMEHADTVLKEGVDYYRLHIAEDDGEVDRDFPCLDTRETVAKFGFGVLALVERDPNDEPPEPPPQEVFPRQTPENIINKTKAQQQIDGDMQRMQGHMIAMEAPLYQSYTVYILNKVRTKTEVHLGISGEKVEIDPVVQQRVRSKFWVRPKASTYDMDNVVACDLTESKSNNRATFRLVYDKPTLSTSLDSSATSGTFKHHDFEASQTTATDIVKKINNILELRPSSRRKEYQIQREHKSHRRKSFIHLGPR</sequence>
<dbReference type="GO" id="GO:0005789">
    <property type="term" value="C:endoplasmic reticulum membrane"/>
    <property type="evidence" value="ECO:0007669"/>
    <property type="project" value="UniProtKB-SubCell"/>
</dbReference>
<evidence type="ECO:0000313" key="27">
    <source>
        <dbReference type="EMBL" id="JAS05539.1"/>
    </source>
</evidence>
<dbReference type="InterPro" id="IPR011993">
    <property type="entry name" value="PH-like_dom_sf"/>
</dbReference>
<evidence type="ECO:0000256" key="6">
    <source>
        <dbReference type="ARBA" id="ARBA00004406"/>
    </source>
</evidence>
<dbReference type="Pfam" id="PF16978">
    <property type="entry name" value="CRIM"/>
    <property type="match status" value="1"/>
</dbReference>
<evidence type="ECO:0000256" key="18">
    <source>
        <dbReference type="ARBA" id="ARBA00023136"/>
    </source>
</evidence>
<name>A0A1B6BX00_9HEMI</name>
<evidence type="ECO:0000313" key="28">
    <source>
        <dbReference type="EMBL" id="JAS07528.1"/>
    </source>
</evidence>
<evidence type="ECO:0000256" key="16">
    <source>
        <dbReference type="ARBA" id="ARBA00023034"/>
    </source>
</evidence>
<dbReference type="GO" id="GO:0048471">
    <property type="term" value="C:perinuclear region of cytoplasm"/>
    <property type="evidence" value="ECO:0007669"/>
    <property type="project" value="UniProtKB-SubCell"/>
</dbReference>
<keyword evidence="16" id="KW-0333">Golgi apparatus</keyword>
<evidence type="ECO:0000256" key="21">
    <source>
        <dbReference type="ARBA" id="ARBA00023765"/>
    </source>
</evidence>
<evidence type="ECO:0000256" key="4">
    <source>
        <dbReference type="ARBA" id="ARBA00004294"/>
    </source>
</evidence>
<evidence type="ECO:0000313" key="31">
    <source>
        <dbReference type="EMBL" id="JAS29247.1"/>
    </source>
</evidence>